<dbReference type="AlphaFoldDB" id="A8GNP6"/>
<dbReference type="HOGENOM" id="CLU_3414969_0_0_5"/>
<protein>
    <submittedName>
        <fullName evidence="1">Uncharacterized protein</fullName>
    </submittedName>
</protein>
<gene>
    <name evidence="1" type="ordered locus">A1C_03720</name>
</gene>
<evidence type="ECO:0000313" key="1">
    <source>
        <dbReference type="EMBL" id="ABV75021.1"/>
    </source>
</evidence>
<dbReference type="EMBL" id="CP000847">
    <property type="protein sequence ID" value="ABV75021.1"/>
    <property type="molecule type" value="Genomic_DNA"/>
</dbReference>
<evidence type="ECO:0000313" key="2">
    <source>
        <dbReference type="Proteomes" id="UP000006830"/>
    </source>
</evidence>
<reference evidence="1" key="1">
    <citation type="submission" date="2007-09" db="EMBL/GenBank/DDBJ databases">
        <title>Complete Genome Sequence of Rickettsia akari.</title>
        <authorList>
            <person name="Madan A."/>
            <person name="Fahey J."/>
            <person name="Helton E."/>
            <person name="Ketteman M."/>
            <person name="Madan A."/>
            <person name="Rodrigues S."/>
            <person name="Sanchez A."/>
            <person name="Whiting M."/>
            <person name="Dasch G."/>
            <person name="Eremeeva M."/>
        </authorList>
    </citation>
    <scope>NUCLEOTIDE SEQUENCE</scope>
    <source>
        <strain evidence="1">Hartford</strain>
    </source>
</reference>
<name>A8GNP6_RICAH</name>
<dbReference type="STRING" id="293614.A1C_03720"/>
<sequence>MSNVIATLKQDEAVILRLDLGIMPIIK</sequence>
<organism evidence="1 2">
    <name type="scientific">Rickettsia akari (strain Hartford)</name>
    <dbReference type="NCBI Taxonomy" id="293614"/>
    <lineage>
        <taxon>Bacteria</taxon>
        <taxon>Pseudomonadati</taxon>
        <taxon>Pseudomonadota</taxon>
        <taxon>Alphaproteobacteria</taxon>
        <taxon>Rickettsiales</taxon>
        <taxon>Rickettsiaceae</taxon>
        <taxon>Rickettsieae</taxon>
        <taxon>Rickettsia</taxon>
        <taxon>spotted fever group</taxon>
    </lineage>
</organism>
<proteinExistence type="predicted"/>
<dbReference type="KEGG" id="rak:A1C_03720"/>
<keyword evidence="2" id="KW-1185">Reference proteome</keyword>
<accession>A8GNP6</accession>
<dbReference type="Proteomes" id="UP000006830">
    <property type="component" value="Chromosome"/>
</dbReference>